<gene>
    <name evidence="5" type="ORF">D0Y65_038664</name>
</gene>
<name>A0A445H5M5_GLYSO</name>
<dbReference type="SUPFAM" id="SSF54928">
    <property type="entry name" value="RNA-binding domain, RBD"/>
    <property type="match status" value="1"/>
</dbReference>
<sequence length="1198" mass="134862">MSPYIFGVVVPLLVTLLVRNNNSKKPKRGVSVDVGGEPGLAIRNRRFESPVQSAWEGVATLAELFEEACKTHAQRLLVDTRGVLLREVETGHDGRSFEKLHLGDYGWLSYDRVFDVVSGFASGLTYIGHVREERAAIFADTRQEWFMALQIWELIVHSNDRNYTFVHSFKDIKLRTPLFRGSSLCEGMGEGCCTQPYPCICKEAVSGFEPMTNKSPRHNFTAAPGLALKSDLPDSNQRPKDWLQTQTNYSCFMRNVTAVTIYASLGEEALCYSLKESTIQDLLVQQGLDQALGDERPTSINEIEWTKIQRRAVSTIRADITSFYFTRFSENVTEKDLWGYFKQLGDVREIFIPKQRNKEGRRYGFVRYKGVSNASYLERQLDNIIVGGLKLHVNIPKYGRGKEKPDQNIAMHGWRKEGGNQRGRMEAGPNMRRSYAEVVISNTVNLGRLRSTPSFSGEHGGSHSTVTIEISEESRRKYTDTWVGRLKRQQVFERVEDELSWILGTEVSPKYLGDDMVLLIGLSDTKAQEMMREEANHGTSTFYAMEKRNSNIKPGNRLIWVQCWGVPLVAWNIDNLRKIVAAVGDLVEVDDNFEDMQRLDRARALIRTPRRLILEHTVTAHIDGDIHKIFIAEESGGAAMTGMQHRRDAWGSSEEIFSEGDSGTSQSRLSDIPSHSLAAELHDDPVCRQERAITAGQKETVDSMGNIQSSSACRPNVVLHHLRAENGMKTHLEDSHLTQAGAGYDEGGSQHARAADTITLKGKAISGTLLASTDESQEWGADVVHERKEGESTNNPNNGPLQDILNKSRDVNVTLFGPNSNLGPHRPSTPENQLEDQQNQPESVIQVYSRKKGGTKRWAQGRCRDPCHEECKDGDGQSQTALGKEGKNTSVNNLSGGNSMMDPNVFETQPQDGGALQIGDEDIASLHAEAKAQWDMANQLGMSCGTDPTKIIDKIAEMEETKKEAVDRTTCQALWGESDLCWESQPASNSAGGLLCIWNDQTFRVKRKITGRGFIFMEGIWIQDMQRIFLVNVYSPCDAPSRRILWEDIKQLKSQNSDGNWCIMGDFNSIRDPAERVSVTQREADNNSISEFNSWLEELEVEEAQCVGRRFTWYRSNGTVKSKPDRFFISDAWMSLWPGSTYFILDRNFSDHCPILLKSTNVDWGPKPFRVFDCWLKEKAFTDLVQGTWKNIVVRGWG</sequence>
<dbReference type="Proteomes" id="UP000289340">
    <property type="component" value="Chromosome 14"/>
</dbReference>
<dbReference type="PROSITE" id="PS50102">
    <property type="entry name" value="RRM"/>
    <property type="match status" value="1"/>
</dbReference>
<dbReference type="Gene3D" id="3.30.70.330">
    <property type="match status" value="1"/>
</dbReference>
<evidence type="ECO:0000313" key="5">
    <source>
        <dbReference type="EMBL" id="RZB68970.1"/>
    </source>
</evidence>
<evidence type="ECO:0000256" key="3">
    <source>
        <dbReference type="SAM" id="SignalP"/>
    </source>
</evidence>
<keyword evidence="6" id="KW-1185">Reference proteome</keyword>
<dbReference type="EMBL" id="QZWG01000014">
    <property type="protein sequence ID" value="RZB68970.1"/>
    <property type="molecule type" value="Genomic_DNA"/>
</dbReference>
<proteinExistence type="predicted"/>
<feature type="compositionally biased region" description="Polar residues" evidence="2">
    <location>
        <begin position="888"/>
        <end position="898"/>
    </location>
</feature>
<dbReference type="InterPro" id="IPR036691">
    <property type="entry name" value="Endo/exonu/phosph_ase_sf"/>
</dbReference>
<keyword evidence="1" id="KW-0694">RNA-binding</keyword>
<evidence type="ECO:0000256" key="1">
    <source>
        <dbReference type="PROSITE-ProRule" id="PRU00176"/>
    </source>
</evidence>
<keyword evidence="3" id="KW-0732">Signal</keyword>
<feature type="compositionally biased region" description="Polar residues" evidence="2">
    <location>
        <begin position="829"/>
        <end position="843"/>
    </location>
</feature>
<dbReference type="SUPFAM" id="SSF56219">
    <property type="entry name" value="DNase I-like"/>
    <property type="match status" value="1"/>
</dbReference>
<feature type="chain" id="PRO_5019056676" evidence="3">
    <location>
        <begin position="24"/>
        <end position="1198"/>
    </location>
</feature>
<dbReference type="AlphaFoldDB" id="A0A445H5M5"/>
<dbReference type="PANTHER" id="PTHR33710:SF64">
    <property type="entry name" value="ENDONUCLEASE_EXONUCLEASE_PHOSPHATASE DOMAIN-CONTAINING PROTEIN"/>
    <property type="match status" value="1"/>
</dbReference>
<feature type="domain" description="RRM" evidence="4">
    <location>
        <begin position="321"/>
        <end position="398"/>
    </location>
</feature>
<feature type="region of interest" description="Disordered" evidence="2">
    <location>
        <begin position="813"/>
        <end position="915"/>
    </location>
</feature>
<evidence type="ECO:0000256" key="2">
    <source>
        <dbReference type="SAM" id="MobiDB-lite"/>
    </source>
</evidence>
<dbReference type="SUPFAM" id="SSF56801">
    <property type="entry name" value="Acetyl-CoA synthetase-like"/>
    <property type="match status" value="1"/>
</dbReference>
<dbReference type="SMART" id="SM00360">
    <property type="entry name" value="RRM"/>
    <property type="match status" value="1"/>
</dbReference>
<dbReference type="InterPro" id="IPR012677">
    <property type="entry name" value="Nucleotide-bd_a/b_plait_sf"/>
</dbReference>
<dbReference type="InterPro" id="IPR000504">
    <property type="entry name" value="RRM_dom"/>
</dbReference>
<dbReference type="Pfam" id="PF00076">
    <property type="entry name" value="RRM_1"/>
    <property type="match status" value="1"/>
</dbReference>
<reference evidence="5 6" key="1">
    <citation type="submission" date="2018-09" db="EMBL/GenBank/DDBJ databases">
        <title>A high-quality reference genome of wild soybean provides a powerful tool to mine soybean genomes.</title>
        <authorList>
            <person name="Xie M."/>
            <person name="Chung C.Y.L."/>
            <person name="Li M.-W."/>
            <person name="Wong F.-L."/>
            <person name="Chan T.-F."/>
            <person name="Lam H.-M."/>
        </authorList>
    </citation>
    <scope>NUCLEOTIDE SEQUENCE [LARGE SCALE GENOMIC DNA]</scope>
    <source>
        <strain evidence="6">cv. W05</strain>
        <tissue evidence="5">Hypocotyl of etiolated seedlings</tissue>
    </source>
</reference>
<evidence type="ECO:0000313" key="6">
    <source>
        <dbReference type="Proteomes" id="UP000289340"/>
    </source>
</evidence>
<dbReference type="Gene3D" id="3.60.10.10">
    <property type="entry name" value="Endonuclease/exonuclease/phosphatase"/>
    <property type="match status" value="1"/>
</dbReference>
<evidence type="ECO:0000259" key="4">
    <source>
        <dbReference type="PROSITE" id="PS50102"/>
    </source>
</evidence>
<comment type="caution">
    <text evidence="5">The sequence shown here is derived from an EMBL/GenBank/DDBJ whole genome shotgun (WGS) entry which is preliminary data.</text>
</comment>
<feature type="signal peptide" evidence="3">
    <location>
        <begin position="1"/>
        <end position="23"/>
    </location>
</feature>
<feature type="compositionally biased region" description="Basic and acidic residues" evidence="2">
    <location>
        <begin position="862"/>
        <end position="875"/>
    </location>
</feature>
<dbReference type="InterPro" id="IPR035979">
    <property type="entry name" value="RBD_domain_sf"/>
</dbReference>
<dbReference type="PANTHER" id="PTHR33710">
    <property type="entry name" value="BNAC02G09200D PROTEIN"/>
    <property type="match status" value="1"/>
</dbReference>
<dbReference type="CDD" id="cd00590">
    <property type="entry name" value="RRM_SF"/>
    <property type="match status" value="1"/>
</dbReference>
<organism evidence="5 6">
    <name type="scientific">Glycine soja</name>
    <name type="common">Wild soybean</name>
    <dbReference type="NCBI Taxonomy" id="3848"/>
    <lineage>
        <taxon>Eukaryota</taxon>
        <taxon>Viridiplantae</taxon>
        <taxon>Streptophyta</taxon>
        <taxon>Embryophyta</taxon>
        <taxon>Tracheophyta</taxon>
        <taxon>Spermatophyta</taxon>
        <taxon>Magnoliopsida</taxon>
        <taxon>eudicotyledons</taxon>
        <taxon>Gunneridae</taxon>
        <taxon>Pentapetalae</taxon>
        <taxon>rosids</taxon>
        <taxon>fabids</taxon>
        <taxon>Fabales</taxon>
        <taxon>Fabaceae</taxon>
        <taxon>Papilionoideae</taxon>
        <taxon>50 kb inversion clade</taxon>
        <taxon>NPAAA clade</taxon>
        <taxon>indigoferoid/millettioid clade</taxon>
        <taxon>Phaseoleae</taxon>
        <taxon>Glycine</taxon>
        <taxon>Glycine subgen. Soja</taxon>
    </lineage>
</organism>
<dbReference type="GO" id="GO:0003723">
    <property type="term" value="F:RNA binding"/>
    <property type="evidence" value="ECO:0007669"/>
    <property type="project" value="UniProtKB-UniRule"/>
</dbReference>
<accession>A0A445H5M5</accession>
<protein>
    <submittedName>
        <fullName evidence="5">Long chain acyl-CoA synthetase 9, chloroplastic</fullName>
    </submittedName>
</protein>